<dbReference type="AlphaFoldDB" id="A0A239B801"/>
<dbReference type="RefSeq" id="WP_089237796.1">
    <property type="nucleotide sequence ID" value="NZ_FZOK01000002.1"/>
</dbReference>
<proteinExistence type="predicted"/>
<dbReference type="Pfam" id="PF13715">
    <property type="entry name" value="CarbopepD_reg_2"/>
    <property type="match status" value="1"/>
</dbReference>
<keyword evidence="2" id="KW-1185">Reference proteome</keyword>
<dbReference type="OrthoDB" id="816048at2"/>
<name>A0A239B801_9BACT</name>
<gene>
    <name evidence="1" type="ORF">SAMN06295967_102192</name>
</gene>
<organism evidence="1 2">
    <name type="scientific">Belliella buryatensis</name>
    <dbReference type="NCBI Taxonomy" id="1500549"/>
    <lineage>
        <taxon>Bacteria</taxon>
        <taxon>Pseudomonadati</taxon>
        <taxon>Bacteroidota</taxon>
        <taxon>Cytophagia</taxon>
        <taxon>Cytophagales</taxon>
        <taxon>Cyclobacteriaceae</taxon>
        <taxon>Belliella</taxon>
    </lineage>
</organism>
<protein>
    <submittedName>
        <fullName evidence="1">CarboxypepD_reg-like domain-containing protein</fullName>
    </submittedName>
</protein>
<sequence length="493" mass="58151">MKKSIQIYFIAIFFGLQFHHLDAQVVRGKVVDSKTGDAVPYVNIFLENYAKGTVTNAEGEFNFRLPENISKTDTLAFSHVGYSRYRLSVREAISKEKLMVTLQFGDQELMEALVTTLDPKKIMKKMQDNLTSNMYSDAYEVEIFGREYIQDQNDYQGIARARGFLHVEPFDLKQSKKNANSYHFLAFDHVQKSDYGIINNRTGRIRSSQFLVSYSNMIFEIWDFKLSWFDFELLGQKIIDDRKVYIIKSITRGSGISNKGSRWLLSHYGLLEDATFYIDQEDYGVHMMELGQKYTGNIETNKYILHQWKRDERNAIVKFRRNDAGYYFFSYANQSQRYTSLGYKTEKNPGTREVYEFGEVYAMDYEFVDLTNEALAIKYKAPVFGEKPMRRIRYPVPSLNGWMFLMGDPRYNQDFWKTYEYPPMAKENEIEKALSKNKSLEEQYKSFSNDQRYLLPIIRRKYNLEGVDYWSVERVQNQFQQSAATLNKYGYFK</sequence>
<evidence type="ECO:0000313" key="1">
    <source>
        <dbReference type="EMBL" id="SNS04000.1"/>
    </source>
</evidence>
<dbReference type="EMBL" id="FZOK01000002">
    <property type="protein sequence ID" value="SNS04000.1"/>
    <property type="molecule type" value="Genomic_DNA"/>
</dbReference>
<dbReference type="InterPro" id="IPR008969">
    <property type="entry name" value="CarboxyPept-like_regulatory"/>
</dbReference>
<dbReference type="SUPFAM" id="SSF49464">
    <property type="entry name" value="Carboxypeptidase regulatory domain-like"/>
    <property type="match status" value="1"/>
</dbReference>
<dbReference type="Gene3D" id="2.60.40.1120">
    <property type="entry name" value="Carboxypeptidase-like, regulatory domain"/>
    <property type="match status" value="1"/>
</dbReference>
<reference evidence="2" key="1">
    <citation type="submission" date="2017-06" db="EMBL/GenBank/DDBJ databases">
        <authorList>
            <person name="Varghese N."/>
            <person name="Submissions S."/>
        </authorList>
    </citation>
    <scope>NUCLEOTIDE SEQUENCE [LARGE SCALE GENOMIC DNA]</scope>
    <source>
        <strain evidence="2">5C</strain>
    </source>
</reference>
<accession>A0A239B801</accession>
<dbReference type="Proteomes" id="UP000198480">
    <property type="component" value="Unassembled WGS sequence"/>
</dbReference>
<evidence type="ECO:0000313" key="2">
    <source>
        <dbReference type="Proteomes" id="UP000198480"/>
    </source>
</evidence>